<evidence type="ECO:0000313" key="13">
    <source>
        <dbReference type="Proteomes" id="UP001174677"/>
    </source>
</evidence>
<dbReference type="InterPro" id="IPR012337">
    <property type="entry name" value="RNaseH-like_sf"/>
</dbReference>
<dbReference type="Pfam" id="PF01612">
    <property type="entry name" value="DNA_pol_A_exo1"/>
    <property type="match status" value="1"/>
</dbReference>
<feature type="compositionally biased region" description="Polar residues" evidence="10">
    <location>
        <begin position="48"/>
        <end position="61"/>
    </location>
</feature>
<dbReference type="InterPro" id="IPR051132">
    <property type="entry name" value="3-5_Exonuclease_domain"/>
</dbReference>
<dbReference type="CDD" id="cd06141">
    <property type="entry name" value="WRN_exo"/>
    <property type="match status" value="1"/>
</dbReference>
<dbReference type="Gene3D" id="3.30.420.10">
    <property type="entry name" value="Ribonuclease H-like superfamily/Ribonuclease H"/>
    <property type="match status" value="1"/>
</dbReference>
<evidence type="ECO:0000256" key="8">
    <source>
        <dbReference type="ARBA" id="ARBA00040531"/>
    </source>
</evidence>
<dbReference type="EMBL" id="JARPOI010000004">
    <property type="protein sequence ID" value="KAJ9182481.1"/>
    <property type="molecule type" value="Genomic_DNA"/>
</dbReference>
<sequence>MHSQEISNADNNSEIASHSSPSVSVPDWDQPLTEEELQAIDAIEAAFQRSTSANGTPSSSVIRKRRSHPQNDLDMKKTCRQLPNSVLGLCRPFSLSPCQANIKTRYPTLKFGGHILYSRTPVEVEKAARELLQSLEAKQGEMGQVIVGFDIEWRPSFRRGVLPGKVAVMQLCCGTDYCHVMHIFHSGITETLQFLLENSTLLKVGVGIHNDSVKFFKDYKISVKAVEDLSYLANKKLGGEPKSWGLQSLTEKLISKELQKSNKIRLGNWEVDVLSKNQLEYAATDAFASWQLYQVLKSLPDAKDATAERSEEVRVVTQQ</sequence>
<evidence type="ECO:0000256" key="4">
    <source>
        <dbReference type="ARBA" id="ARBA00022801"/>
    </source>
</evidence>
<dbReference type="PANTHER" id="PTHR13620">
    <property type="entry name" value="3-5 EXONUCLEASE"/>
    <property type="match status" value="1"/>
</dbReference>
<keyword evidence="7" id="KW-0539">Nucleus</keyword>
<evidence type="ECO:0000259" key="11">
    <source>
        <dbReference type="SMART" id="SM00474"/>
    </source>
</evidence>
<comment type="caution">
    <text evidence="12">The sequence shown here is derived from an EMBL/GenBank/DDBJ whole genome shotgun (WGS) entry which is preliminary data.</text>
</comment>
<evidence type="ECO:0000256" key="5">
    <source>
        <dbReference type="ARBA" id="ARBA00022839"/>
    </source>
</evidence>
<keyword evidence="4" id="KW-0378">Hydrolase</keyword>
<evidence type="ECO:0000256" key="6">
    <source>
        <dbReference type="ARBA" id="ARBA00022842"/>
    </source>
</evidence>
<dbReference type="Proteomes" id="UP001174677">
    <property type="component" value="Chromosome 4"/>
</dbReference>
<protein>
    <recommendedName>
        <fullName evidence="8">3'-5' exonuclease</fullName>
    </recommendedName>
    <alternativeName>
        <fullName evidence="9">Werner Syndrome-like exonuclease</fullName>
    </alternativeName>
</protein>
<keyword evidence="13" id="KW-1185">Reference proteome</keyword>
<feature type="domain" description="3'-5' exonuclease" evidence="11">
    <location>
        <begin position="119"/>
        <end position="301"/>
    </location>
</feature>
<evidence type="ECO:0000256" key="7">
    <source>
        <dbReference type="ARBA" id="ARBA00023242"/>
    </source>
</evidence>
<dbReference type="InterPro" id="IPR036397">
    <property type="entry name" value="RNaseH_sf"/>
</dbReference>
<organism evidence="12 13">
    <name type="scientific">Hevea brasiliensis</name>
    <name type="common">Para rubber tree</name>
    <name type="synonym">Siphonia brasiliensis</name>
    <dbReference type="NCBI Taxonomy" id="3981"/>
    <lineage>
        <taxon>Eukaryota</taxon>
        <taxon>Viridiplantae</taxon>
        <taxon>Streptophyta</taxon>
        <taxon>Embryophyta</taxon>
        <taxon>Tracheophyta</taxon>
        <taxon>Spermatophyta</taxon>
        <taxon>Magnoliopsida</taxon>
        <taxon>eudicotyledons</taxon>
        <taxon>Gunneridae</taxon>
        <taxon>Pentapetalae</taxon>
        <taxon>rosids</taxon>
        <taxon>fabids</taxon>
        <taxon>Malpighiales</taxon>
        <taxon>Euphorbiaceae</taxon>
        <taxon>Crotonoideae</taxon>
        <taxon>Micrandreae</taxon>
        <taxon>Hevea</taxon>
    </lineage>
</organism>
<feature type="compositionally biased region" description="Polar residues" evidence="10">
    <location>
        <begin position="1"/>
        <end position="23"/>
    </location>
</feature>
<evidence type="ECO:0000256" key="1">
    <source>
        <dbReference type="ARBA" id="ARBA00004123"/>
    </source>
</evidence>
<feature type="region of interest" description="Disordered" evidence="10">
    <location>
        <begin position="1"/>
        <end position="31"/>
    </location>
</feature>
<reference evidence="12" key="1">
    <citation type="journal article" date="2023" name="Plant Biotechnol. J.">
        <title>Chromosome-level wild Hevea brasiliensis genome provides new tools for genomic-assisted breeding and valuable loci to elevate rubber yield.</title>
        <authorList>
            <person name="Cheng H."/>
            <person name="Song X."/>
            <person name="Hu Y."/>
            <person name="Wu T."/>
            <person name="Yang Q."/>
            <person name="An Z."/>
            <person name="Feng S."/>
            <person name="Deng Z."/>
            <person name="Wu W."/>
            <person name="Zeng X."/>
            <person name="Tu M."/>
            <person name="Wang X."/>
            <person name="Huang H."/>
        </authorList>
    </citation>
    <scope>NUCLEOTIDE SEQUENCE</scope>
    <source>
        <strain evidence="12">MT/VB/25A 57/8</strain>
    </source>
</reference>
<gene>
    <name evidence="12" type="ORF">P3X46_006473</name>
</gene>
<name>A0ABQ9MTI3_HEVBR</name>
<keyword evidence="2" id="KW-0540">Nuclease</keyword>
<accession>A0ABQ9MTI3</accession>
<dbReference type="SUPFAM" id="SSF53098">
    <property type="entry name" value="Ribonuclease H-like"/>
    <property type="match status" value="1"/>
</dbReference>
<feature type="region of interest" description="Disordered" evidence="10">
    <location>
        <begin position="46"/>
        <end position="75"/>
    </location>
</feature>
<evidence type="ECO:0000313" key="12">
    <source>
        <dbReference type="EMBL" id="KAJ9182481.1"/>
    </source>
</evidence>
<keyword evidence="5" id="KW-0269">Exonuclease</keyword>
<comment type="subcellular location">
    <subcellularLocation>
        <location evidence="1">Nucleus</location>
    </subcellularLocation>
</comment>
<evidence type="ECO:0000256" key="9">
    <source>
        <dbReference type="ARBA" id="ARBA00042761"/>
    </source>
</evidence>
<keyword evidence="6" id="KW-0460">Magnesium</keyword>
<evidence type="ECO:0000256" key="10">
    <source>
        <dbReference type="SAM" id="MobiDB-lite"/>
    </source>
</evidence>
<keyword evidence="3" id="KW-0479">Metal-binding</keyword>
<evidence type="ECO:0000256" key="3">
    <source>
        <dbReference type="ARBA" id="ARBA00022723"/>
    </source>
</evidence>
<dbReference type="SMART" id="SM00474">
    <property type="entry name" value="35EXOc"/>
    <property type="match status" value="1"/>
</dbReference>
<evidence type="ECO:0000256" key="2">
    <source>
        <dbReference type="ARBA" id="ARBA00022722"/>
    </source>
</evidence>
<dbReference type="InterPro" id="IPR002562">
    <property type="entry name" value="3'-5'_exonuclease_dom"/>
</dbReference>
<proteinExistence type="predicted"/>
<dbReference type="PANTHER" id="PTHR13620:SF109">
    <property type="entry name" value="3'-5' EXONUCLEASE"/>
    <property type="match status" value="1"/>
</dbReference>